<evidence type="ECO:0000256" key="1">
    <source>
        <dbReference type="SAM" id="SignalP"/>
    </source>
</evidence>
<evidence type="ECO:0000313" key="2">
    <source>
        <dbReference type="EMBL" id="MBT1710712.1"/>
    </source>
</evidence>
<dbReference type="GO" id="GO:0030246">
    <property type="term" value="F:carbohydrate binding"/>
    <property type="evidence" value="ECO:0007669"/>
    <property type="project" value="InterPro"/>
</dbReference>
<comment type="caution">
    <text evidence="2">The sequence shown here is derived from an EMBL/GenBank/DDBJ whole genome shotgun (WGS) entry which is preliminary data.</text>
</comment>
<dbReference type="EMBL" id="JAHESE010000025">
    <property type="protein sequence ID" value="MBT1710712.1"/>
    <property type="molecule type" value="Genomic_DNA"/>
</dbReference>
<reference evidence="2 3" key="1">
    <citation type="submission" date="2021-05" db="EMBL/GenBank/DDBJ databases">
        <title>A Polyphasic approach of four new species of the genus Ohtaekwangia: Ohtaekwangia histidinii sp. nov., Ohtaekwangia cretensis sp. nov., Ohtaekwangia indiensis sp. nov., Ohtaekwangia reichenbachii sp. nov. from diverse environment.</title>
        <authorList>
            <person name="Octaviana S."/>
        </authorList>
    </citation>
    <scope>NUCLEOTIDE SEQUENCE [LARGE SCALE GENOMIC DNA]</scope>
    <source>
        <strain evidence="2 3">PWU5</strain>
    </source>
</reference>
<protein>
    <submittedName>
        <fullName evidence="2">Carboxypeptidase regulatory-like domain-containing protein</fullName>
    </submittedName>
</protein>
<dbReference type="InterPro" id="IPR013784">
    <property type="entry name" value="Carb-bd-like_fold"/>
</dbReference>
<keyword evidence="2" id="KW-0121">Carboxypeptidase</keyword>
<evidence type="ECO:0000313" key="3">
    <source>
        <dbReference type="Proteomes" id="UP001319080"/>
    </source>
</evidence>
<keyword evidence="3" id="KW-1185">Reference proteome</keyword>
<dbReference type="SUPFAM" id="SSF49464">
    <property type="entry name" value="Carboxypeptidase regulatory domain-like"/>
    <property type="match status" value="1"/>
</dbReference>
<dbReference type="InterPro" id="IPR008969">
    <property type="entry name" value="CarboxyPept-like_regulatory"/>
</dbReference>
<feature type="chain" id="PRO_5042864543" evidence="1">
    <location>
        <begin position="26"/>
        <end position="606"/>
    </location>
</feature>
<dbReference type="PROSITE" id="PS51257">
    <property type="entry name" value="PROKAR_LIPOPROTEIN"/>
    <property type="match status" value="1"/>
</dbReference>
<keyword evidence="2" id="KW-0645">Protease</keyword>
<proteinExistence type="predicted"/>
<dbReference type="AlphaFoldDB" id="A0AAP2GWJ0"/>
<keyword evidence="1" id="KW-0732">Signal</keyword>
<dbReference type="Proteomes" id="UP001319080">
    <property type="component" value="Unassembled WGS sequence"/>
</dbReference>
<dbReference type="RefSeq" id="WP_254086287.1">
    <property type="nucleotide sequence ID" value="NZ_JAHESE010000025.1"/>
</dbReference>
<dbReference type="Gene3D" id="2.60.40.1120">
    <property type="entry name" value="Carboxypeptidase-like, regulatory domain"/>
    <property type="match status" value="2"/>
</dbReference>
<organism evidence="2 3">
    <name type="scientific">Dawidia cretensis</name>
    <dbReference type="NCBI Taxonomy" id="2782350"/>
    <lineage>
        <taxon>Bacteria</taxon>
        <taxon>Pseudomonadati</taxon>
        <taxon>Bacteroidota</taxon>
        <taxon>Cytophagia</taxon>
        <taxon>Cytophagales</taxon>
        <taxon>Chryseotaleaceae</taxon>
        <taxon>Dawidia</taxon>
    </lineage>
</organism>
<feature type="signal peptide" evidence="1">
    <location>
        <begin position="1"/>
        <end position="25"/>
    </location>
</feature>
<accession>A0AAP2GWJ0</accession>
<dbReference type="SUPFAM" id="SSF49452">
    <property type="entry name" value="Starch-binding domain-like"/>
    <property type="match status" value="1"/>
</dbReference>
<gene>
    <name evidence="2" type="ORF">KK062_20900</name>
</gene>
<name>A0AAP2GWJ0_9BACT</name>
<dbReference type="GO" id="GO:0004180">
    <property type="term" value="F:carboxypeptidase activity"/>
    <property type="evidence" value="ECO:0007669"/>
    <property type="project" value="UniProtKB-KW"/>
</dbReference>
<keyword evidence="2" id="KW-0378">Hydrolase</keyword>
<dbReference type="Pfam" id="PF13620">
    <property type="entry name" value="CarboxypepD_reg"/>
    <property type="match status" value="2"/>
</dbReference>
<sequence length="606" mass="66235">MSKALQFLRYVVLLGAFAVSFGSCKDDDAPTTSLGTISGTVTGENGQTIPDVTVTISGIKEEDIVLTTDANGKFSVDGVSMKLHAVTFSKTKLLRTSVSVDAGDFDENKRATVDVMMLDASKVITGTITDARNNDAPLEGVTVTVGVAGTATSGSDGKFTIENLIADNYTVTYSKANYVSVTKAVAKADFDVATGIATADIRMGGRDVLRGLTADDLRSADKWYYNEYRGGRNGDSYPHWDWSTNYMGTLDFRGAWEEQNEGTTLQIRNSDAERANPADLDVFDSFVFGSKMITDDNKIMSLRVRTHSASDAAPTVWGVQVIDLSAAEPVAVKIGETKGLNSEAYQDFDFDLSAYVGKEVVIAIGTYRAATGDYWKQFVLRAIRFSTRKLVSWEWLPGADVVPGWKLPLEAVRSTMPQTKKVFTGRTATADQNRDHYIAGYREWRETNHLGANWSLVPVRKDAEPFRGQVYVIKTVSDNTTSTVVPDAHLYAKFSIASGSNLLTLHARTYDGSYTYFKVSAVQNNGTVTHLEPSSFAVNGDDASAEADGLWKFKHEAGDNALVDYAKFEYDLSQFNGEDVTLVLGVYNVVENSGENKLSIRQIEIK</sequence>